<comment type="caution">
    <text evidence="12">The sequence shown here is derived from an EMBL/GenBank/DDBJ whole genome shotgun (WGS) entry which is preliminary data.</text>
</comment>
<dbReference type="PANTHER" id="PTHR48052:SF24">
    <property type="entry name" value="LEUCINE-RICH REPEAT RECEPTOR-LIKE PROTEIN KINASE TDR"/>
    <property type="match status" value="1"/>
</dbReference>
<feature type="transmembrane region" description="Helical" evidence="11">
    <location>
        <begin position="673"/>
        <end position="698"/>
    </location>
</feature>
<evidence type="ECO:0000256" key="8">
    <source>
        <dbReference type="ARBA" id="ARBA00023180"/>
    </source>
</evidence>
<evidence type="ECO:0000256" key="3">
    <source>
        <dbReference type="ARBA" id="ARBA00022692"/>
    </source>
</evidence>
<dbReference type="SUPFAM" id="SSF52058">
    <property type="entry name" value="L domain-like"/>
    <property type="match status" value="1"/>
</dbReference>
<evidence type="ECO:0000256" key="2">
    <source>
        <dbReference type="ARBA" id="ARBA00022475"/>
    </source>
</evidence>
<feature type="non-terminal residue" evidence="12">
    <location>
        <position position="939"/>
    </location>
</feature>
<accession>A0A812JUV9</accession>
<protein>
    <submittedName>
        <fullName evidence="12">MSP1 protein</fullName>
    </submittedName>
</protein>
<dbReference type="GO" id="GO:0005886">
    <property type="term" value="C:plasma membrane"/>
    <property type="evidence" value="ECO:0007669"/>
    <property type="project" value="UniProtKB-SubCell"/>
</dbReference>
<evidence type="ECO:0000313" key="12">
    <source>
        <dbReference type="EMBL" id="CAE7214042.1"/>
    </source>
</evidence>
<reference evidence="12" key="1">
    <citation type="submission" date="2021-02" db="EMBL/GenBank/DDBJ databases">
        <authorList>
            <person name="Dougan E. K."/>
            <person name="Rhodes N."/>
            <person name="Thang M."/>
            <person name="Chan C."/>
        </authorList>
    </citation>
    <scope>NUCLEOTIDE SEQUENCE</scope>
</reference>
<evidence type="ECO:0000256" key="10">
    <source>
        <dbReference type="SAM" id="MobiDB-lite"/>
    </source>
</evidence>
<evidence type="ECO:0000313" key="13">
    <source>
        <dbReference type="Proteomes" id="UP000649617"/>
    </source>
</evidence>
<feature type="compositionally biased region" description="Basic and acidic residues" evidence="10">
    <location>
        <begin position="740"/>
        <end position="762"/>
    </location>
</feature>
<dbReference type="PANTHER" id="PTHR48052">
    <property type="entry name" value="UNNAMED PRODUCT"/>
    <property type="match status" value="1"/>
</dbReference>
<sequence>MKDANYCEWEGIRCDEESKKCVEWIDVAEKNLTGELPMELGKLANLTNLWLGENLLLSGNLHALSPLVKLRQLELPNTQITGELDALQGMKQLEYLVLSQSLVHGKLEALQELKQLRELSLSRTNVSGDLGALQELVDIEDVQLSETQVTGHLKALHGLGHLIRLDLSKTKITGTLQDLLKFPELEQAALRQTEVTGRLTNDWLGGLPRLNVLDLADSQVHLVPTATEYDAITKGVAVHPMLPALSVLDVSGCPLNSPVEKLMWPFAWSKHVVKVIAKGCGLTGTLPYMDDHHLTFSLQTLDLSENSIQRVEGLVSGGLLSLADNAEDAHLTFDKGVLRGAFHRKINIDLRGVTLTEQQAGEVMELLPPQRKEKLVDRGRLACDDLRSTVLEVTPNLFLTDQLCRCAVGRACFFPAEERCNSANSTSSWKAHGCAKGYEGTLCSICAKNFRSRNGRCKRCDEATELSRCWLAGAGVLVAVAAAGIYVAWRNGALPLPSLATDSSSSSSSAVKALIPLLLGQGPVLLQFFQLWGVLTALVPAVKGDAELTQEISYWLQLTAAGVRDALSLECFYGRLAWSISAFASPSLPLLLLILCLLIEVIHWSGFACWSRGRGVDWALKVFVLFFIGGAASCEKLLRCQEVDAGGDSLHEHAFRVALPHLRCKDPSQEATWAIYVGYGSAVAYGVIIPCFLVFLIVKQNMALAANRRCVCWWVKENEGKKVIAHAELIEPVEDEAETDKDPLDTAPQHEDGSRGGCHQDDSATAAGPHGKHQDAQSKIVSDSLLAAAIAYCAVFFRGEVRIVRTSDSVTLEQTVPPDNSDNFLEFDATSLISTMFSNITSKEHKTDIELRRCQTITRMLAEHEMMEQKAGSDRILAGAKTIFFKYAACEDVWVEASLKVVAVALVTTVSVKSVLLTLFITVGMAILLGAQKPYQQRQ</sequence>
<feature type="transmembrane region" description="Helical" evidence="11">
    <location>
        <begin position="901"/>
        <end position="929"/>
    </location>
</feature>
<dbReference type="OrthoDB" id="447357at2759"/>
<gene>
    <name evidence="12" type="primary">MSP1</name>
    <name evidence="12" type="ORF">SPIL2461_LOCUS2479</name>
</gene>
<evidence type="ECO:0000256" key="7">
    <source>
        <dbReference type="ARBA" id="ARBA00023170"/>
    </source>
</evidence>
<keyword evidence="8" id="KW-0325">Glycoprotein</keyword>
<evidence type="ECO:0000256" key="9">
    <source>
        <dbReference type="ARBA" id="ARBA00037847"/>
    </source>
</evidence>
<keyword evidence="13" id="KW-1185">Reference proteome</keyword>
<dbReference type="Gene3D" id="3.80.10.10">
    <property type="entry name" value="Ribonuclease Inhibitor"/>
    <property type="match status" value="2"/>
</dbReference>
<keyword evidence="3 11" id="KW-0812">Transmembrane</keyword>
<dbReference type="GO" id="GO:0012505">
    <property type="term" value="C:endomembrane system"/>
    <property type="evidence" value="ECO:0007669"/>
    <property type="project" value="UniProtKB-SubCell"/>
</dbReference>
<evidence type="ECO:0000256" key="6">
    <source>
        <dbReference type="ARBA" id="ARBA00023136"/>
    </source>
</evidence>
<keyword evidence="4" id="KW-0732">Signal</keyword>
<organism evidence="12 13">
    <name type="scientific">Symbiodinium pilosum</name>
    <name type="common">Dinoflagellate</name>
    <dbReference type="NCBI Taxonomy" id="2952"/>
    <lineage>
        <taxon>Eukaryota</taxon>
        <taxon>Sar</taxon>
        <taxon>Alveolata</taxon>
        <taxon>Dinophyceae</taxon>
        <taxon>Suessiales</taxon>
        <taxon>Symbiodiniaceae</taxon>
        <taxon>Symbiodinium</taxon>
    </lineage>
</organism>
<feature type="transmembrane region" description="Helical" evidence="11">
    <location>
        <begin position="588"/>
        <end position="611"/>
    </location>
</feature>
<evidence type="ECO:0000256" key="5">
    <source>
        <dbReference type="ARBA" id="ARBA00022989"/>
    </source>
</evidence>
<dbReference type="AlphaFoldDB" id="A0A812JUV9"/>
<evidence type="ECO:0000256" key="4">
    <source>
        <dbReference type="ARBA" id="ARBA00022729"/>
    </source>
</evidence>
<dbReference type="InterPro" id="IPR001611">
    <property type="entry name" value="Leu-rich_rpt"/>
</dbReference>
<comment type="subcellular location">
    <subcellularLocation>
        <location evidence="1">Cell membrane</location>
    </subcellularLocation>
    <subcellularLocation>
        <location evidence="9">Endomembrane system</location>
        <topology evidence="9">Single-pass membrane protein</topology>
    </subcellularLocation>
</comment>
<feature type="transmembrane region" description="Helical" evidence="11">
    <location>
        <begin position="470"/>
        <end position="489"/>
    </location>
</feature>
<feature type="transmembrane region" description="Helical" evidence="11">
    <location>
        <begin position="510"/>
        <end position="529"/>
    </location>
</feature>
<evidence type="ECO:0000256" key="11">
    <source>
        <dbReference type="SAM" id="Phobius"/>
    </source>
</evidence>
<keyword evidence="5 11" id="KW-1133">Transmembrane helix</keyword>
<evidence type="ECO:0000256" key="1">
    <source>
        <dbReference type="ARBA" id="ARBA00004236"/>
    </source>
</evidence>
<proteinExistence type="predicted"/>
<keyword evidence="7" id="KW-0675">Receptor</keyword>
<dbReference type="PROSITE" id="PS51450">
    <property type="entry name" value="LRR"/>
    <property type="match status" value="1"/>
</dbReference>
<dbReference type="EMBL" id="CAJNIZ010002742">
    <property type="protein sequence ID" value="CAE7214042.1"/>
    <property type="molecule type" value="Genomic_DNA"/>
</dbReference>
<dbReference type="Proteomes" id="UP000649617">
    <property type="component" value="Unassembled WGS sequence"/>
</dbReference>
<feature type="region of interest" description="Disordered" evidence="10">
    <location>
        <begin position="734"/>
        <end position="774"/>
    </location>
</feature>
<keyword evidence="2" id="KW-1003">Cell membrane</keyword>
<name>A0A812JUV9_SYMPI</name>
<dbReference type="InterPro" id="IPR032675">
    <property type="entry name" value="LRR_dom_sf"/>
</dbReference>
<keyword evidence="6 11" id="KW-0472">Membrane</keyword>